<dbReference type="PROSITE" id="PS50929">
    <property type="entry name" value="ABC_TM1F"/>
    <property type="match status" value="1"/>
</dbReference>
<dbReference type="Gene3D" id="1.20.1560.10">
    <property type="entry name" value="ABC transporter type 1, transmembrane domain"/>
    <property type="match status" value="1"/>
</dbReference>
<evidence type="ECO:0000313" key="7">
    <source>
        <dbReference type="EMBL" id="KAI5398800.1"/>
    </source>
</evidence>
<name>A0A9D4WDG4_PEA</name>
<gene>
    <name evidence="7" type="ORF">KIW84_064253</name>
</gene>
<evidence type="ECO:0000256" key="1">
    <source>
        <dbReference type="ARBA" id="ARBA00004141"/>
    </source>
</evidence>
<protein>
    <submittedName>
        <fullName evidence="7">Multidrug resistance protein 1</fullName>
    </submittedName>
</protein>
<keyword evidence="4 5" id="KW-0472">Membrane</keyword>
<evidence type="ECO:0000256" key="3">
    <source>
        <dbReference type="ARBA" id="ARBA00022989"/>
    </source>
</evidence>
<dbReference type="InterPro" id="IPR036640">
    <property type="entry name" value="ABC1_TM_sf"/>
</dbReference>
<dbReference type="AlphaFoldDB" id="A0A9D4WDG4"/>
<dbReference type="Proteomes" id="UP001058974">
    <property type="component" value="Chromosome 6"/>
</dbReference>
<comment type="caution">
    <text evidence="7">The sequence shown here is derived from an EMBL/GenBank/DDBJ whole genome shotgun (WGS) entry which is preliminary data.</text>
</comment>
<dbReference type="InterPro" id="IPR011527">
    <property type="entry name" value="ABC1_TM_dom"/>
</dbReference>
<dbReference type="GO" id="GO:0005524">
    <property type="term" value="F:ATP binding"/>
    <property type="evidence" value="ECO:0007669"/>
    <property type="project" value="InterPro"/>
</dbReference>
<dbReference type="GO" id="GO:0005886">
    <property type="term" value="C:plasma membrane"/>
    <property type="evidence" value="ECO:0007669"/>
    <property type="project" value="TreeGrafter"/>
</dbReference>
<sequence>MRTGERKSTKIRIKYLKVALKQDIKFFHAEVRTSDIVFTINIDVVMVQNAISEKFGNFIHYIPTFVYGFVVRLAALWKLALVTLAIVPMIAVIEGILK</sequence>
<feature type="domain" description="ABC transmembrane type-1" evidence="6">
    <location>
        <begin position="1"/>
        <end position="93"/>
    </location>
</feature>
<feature type="transmembrane region" description="Helical" evidence="5">
    <location>
        <begin position="75"/>
        <end position="97"/>
    </location>
</feature>
<evidence type="ECO:0000256" key="5">
    <source>
        <dbReference type="SAM" id="Phobius"/>
    </source>
</evidence>
<evidence type="ECO:0000259" key="6">
    <source>
        <dbReference type="PROSITE" id="PS50929"/>
    </source>
</evidence>
<dbReference type="EMBL" id="JAMSHJ010000006">
    <property type="protein sequence ID" value="KAI5398800.1"/>
    <property type="molecule type" value="Genomic_DNA"/>
</dbReference>
<evidence type="ECO:0000256" key="2">
    <source>
        <dbReference type="ARBA" id="ARBA00022692"/>
    </source>
</evidence>
<keyword evidence="3 5" id="KW-1133">Transmembrane helix</keyword>
<organism evidence="7 8">
    <name type="scientific">Pisum sativum</name>
    <name type="common">Garden pea</name>
    <name type="synonym">Lathyrus oleraceus</name>
    <dbReference type="NCBI Taxonomy" id="3888"/>
    <lineage>
        <taxon>Eukaryota</taxon>
        <taxon>Viridiplantae</taxon>
        <taxon>Streptophyta</taxon>
        <taxon>Embryophyta</taxon>
        <taxon>Tracheophyta</taxon>
        <taxon>Spermatophyta</taxon>
        <taxon>Magnoliopsida</taxon>
        <taxon>eudicotyledons</taxon>
        <taxon>Gunneridae</taxon>
        <taxon>Pentapetalae</taxon>
        <taxon>rosids</taxon>
        <taxon>fabids</taxon>
        <taxon>Fabales</taxon>
        <taxon>Fabaceae</taxon>
        <taxon>Papilionoideae</taxon>
        <taxon>50 kb inversion clade</taxon>
        <taxon>NPAAA clade</taxon>
        <taxon>Hologalegina</taxon>
        <taxon>IRL clade</taxon>
        <taxon>Fabeae</taxon>
        <taxon>Lathyrus</taxon>
    </lineage>
</organism>
<dbReference type="SUPFAM" id="SSF90123">
    <property type="entry name" value="ABC transporter transmembrane region"/>
    <property type="match status" value="1"/>
</dbReference>
<dbReference type="GO" id="GO:0140359">
    <property type="term" value="F:ABC-type transporter activity"/>
    <property type="evidence" value="ECO:0007669"/>
    <property type="project" value="InterPro"/>
</dbReference>
<dbReference type="Gramene" id="Psat06G0425300-T1">
    <property type="protein sequence ID" value="KAI5398800.1"/>
    <property type="gene ID" value="KIW84_064253"/>
</dbReference>
<dbReference type="PANTHER" id="PTHR24222:SF70">
    <property type="entry name" value="BRACHYTIC2"/>
    <property type="match status" value="1"/>
</dbReference>
<comment type="subcellular location">
    <subcellularLocation>
        <location evidence="1">Membrane</location>
        <topology evidence="1">Multi-pass membrane protein</topology>
    </subcellularLocation>
</comment>
<reference evidence="7 8" key="1">
    <citation type="journal article" date="2022" name="Nat. Genet.">
        <title>Improved pea reference genome and pan-genome highlight genomic features and evolutionary characteristics.</title>
        <authorList>
            <person name="Yang T."/>
            <person name="Liu R."/>
            <person name="Luo Y."/>
            <person name="Hu S."/>
            <person name="Wang D."/>
            <person name="Wang C."/>
            <person name="Pandey M.K."/>
            <person name="Ge S."/>
            <person name="Xu Q."/>
            <person name="Li N."/>
            <person name="Li G."/>
            <person name="Huang Y."/>
            <person name="Saxena R.K."/>
            <person name="Ji Y."/>
            <person name="Li M."/>
            <person name="Yan X."/>
            <person name="He Y."/>
            <person name="Liu Y."/>
            <person name="Wang X."/>
            <person name="Xiang C."/>
            <person name="Varshney R.K."/>
            <person name="Ding H."/>
            <person name="Gao S."/>
            <person name="Zong X."/>
        </authorList>
    </citation>
    <scope>NUCLEOTIDE SEQUENCE [LARGE SCALE GENOMIC DNA]</scope>
    <source>
        <strain evidence="7 8">cv. Zhongwan 6</strain>
    </source>
</reference>
<evidence type="ECO:0000313" key="8">
    <source>
        <dbReference type="Proteomes" id="UP001058974"/>
    </source>
</evidence>
<keyword evidence="8" id="KW-1185">Reference proteome</keyword>
<dbReference type="InterPro" id="IPR039421">
    <property type="entry name" value="Type_1_exporter"/>
</dbReference>
<proteinExistence type="predicted"/>
<accession>A0A9D4WDG4</accession>
<dbReference type="PANTHER" id="PTHR24222">
    <property type="entry name" value="ABC TRANSPORTER B FAMILY"/>
    <property type="match status" value="1"/>
</dbReference>
<keyword evidence="2 5" id="KW-0812">Transmembrane</keyword>
<evidence type="ECO:0000256" key="4">
    <source>
        <dbReference type="ARBA" id="ARBA00023136"/>
    </source>
</evidence>
<dbReference type="Pfam" id="PF00664">
    <property type="entry name" value="ABC_membrane"/>
    <property type="match status" value="1"/>
</dbReference>